<proteinExistence type="predicted"/>
<dbReference type="HOGENOM" id="CLU_2293440_0_0_1"/>
<name>R0KBF7_EXST2</name>
<keyword evidence="3" id="KW-1185">Reference proteome</keyword>
<organism evidence="2 3">
    <name type="scientific">Exserohilum turcicum (strain 28A)</name>
    <name type="common">Northern leaf blight fungus</name>
    <name type="synonym">Setosphaeria turcica</name>
    <dbReference type="NCBI Taxonomy" id="671987"/>
    <lineage>
        <taxon>Eukaryota</taxon>
        <taxon>Fungi</taxon>
        <taxon>Dikarya</taxon>
        <taxon>Ascomycota</taxon>
        <taxon>Pezizomycotina</taxon>
        <taxon>Dothideomycetes</taxon>
        <taxon>Pleosporomycetidae</taxon>
        <taxon>Pleosporales</taxon>
        <taxon>Pleosporineae</taxon>
        <taxon>Pleosporaceae</taxon>
        <taxon>Exserohilum</taxon>
    </lineage>
</organism>
<feature type="signal peptide" evidence="1">
    <location>
        <begin position="1"/>
        <end position="19"/>
    </location>
</feature>
<keyword evidence="1" id="KW-0732">Signal</keyword>
<gene>
    <name evidence="2" type="ORF">SETTUDRAFT_36911</name>
</gene>
<evidence type="ECO:0000313" key="2">
    <source>
        <dbReference type="EMBL" id="EOA90263.1"/>
    </source>
</evidence>
<dbReference type="OrthoDB" id="3781034at2759"/>
<dbReference type="GeneID" id="19404194"/>
<dbReference type="EMBL" id="KB908493">
    <property type="protein sequence ID" value="EOA90263.1"/>
    <property type="molecule type" value="Genomic_DNA"/>
</dbReference>
<reference evidence="2 3" key="1">
    <citation type="journal article" date="2012" name="PLoS Pathog.">
        <title>Diverse lifestyles and strategies of plant pathogenesis encoded in the genomes of eighteen Dothideomycetes fungi.</title>
        <authorList>
            <person name="Ohm R.A."/>
            <person name="Feau N."/>
            <person name="Henrissat B."/>
            <person name="Schoch C.L."/>
            <person name="Horwitz B.A."/>
            <person name="Barry K.W."/>
            <person name="Condon B.J."/>
            <person name="Copeland A.C."/>
            <person name="Dhillon B."/>
            <person name="Glaser F."/>
            <person name="Hesse C.N."/>
            <person name="Kosti I."/>
            <person name="LaButti K."/>
            <person name="Lindquist E.A."/>
            <person name="Lucas S."/>
            <person name="Salamov A.A."/>
            <person name="Bradshaw R.E."/>
            <person name="Ciuffetti L."/>
            <person name="Hamelin R.C."/>
            <person name="Kema G.H.J."/>
            <person name="Lawrence C."/>
            <person name="Scott J.A."/>
            <person name="Spatafora J.W."/>
            <person name="Turgeon B.G."/>
            <person name="de Wit P.J.G.M."/>
            <person name="Zhong S."/>
            <person name="Goodwin S.B."/>
            <person name="Grigoriev I.V."/>
        </authorList>
    </citation>
    <scope>NUCLEOTIDE SEQUENCE [LARGE SCALE GENOMIC DNA]</scope>
    <source>
        <strain evidence="3">28A</strain>
    </source>
</reference>
<dbReference type="AlphaFoldDB" id="R0KBF7"/>
<dbReference type="eggNOG" id="ENOG502TFB1">
    <property type="taxonomic scope" value="Eukaryota"/>
</dbReference>
<accession>R0KBF7</accession>
<reference evidence="2 3" key="2">
    <citation type="journal article" date="2013" name="PLoS Genet.">
        <title>Comparative genome structure, secondary metabolite, and effector coding capacity across Cochliobolus pathogens.</title>
        <authorList>
            <person name="Condon B.J."/>
            <person name="Leng Y."/>
            <person name="Wu D."/>
            <person name="Bushley K.E."/>
            <person name="Ohm R.A."/>
            <person name="Otillar R."/>
            <person name="Martin J."/>
            <person name="Schackwitz W."/>
            <person name="Grimwood J."/>
            <person name="MohdZainudin N."/>
            <person name="Xue C."/>
            <person name="Wang R."/>
            <person name="Manning V.A."/>
            <person name="Dhillon B."/>
            <person name="Tu Z.J."/>
            <person name="Steffenson B.J."/>
            <person name="Salamov A."/>
            <person name="Sun H."/>
            <person name="Lowry S."/>
            <person name="LaButti K."/>
            <person name="Han J."/>
            <person name="Copeland A."/>
            <person name="Lindquist E."/>
            <person name="Barry K."/>
            <person name="Schmutz J."/>
            <person name="Baker S.E."/>
            <person name="Ciuffetti L.M."/>
            <person name="Grigoriev I.V."/>
            <person name="Zhong S."/>
            <person name="Turgeon B.G."/>
        </authorList>
    </citation>
    <scope>NUCLEOTIDE SEQUENCE [LARGE SCALE GENOMIC DNA]</scope>
    <source>
        <strain evidence="3">28A</strain>
    </source>
</reference>
<evidence type="ECO:0000313" key="3">
    <source>
        <dbReference type="Proteomes" id="UP000016935"/>
    </source>
</evidence>
<sequence>MQFTLLTTTLLASLSPVLAQGPGNRPGLCYPSTCGYELVNRGTHTQSDIAMMKCGRTDTCGGQEWNTIFSMGLSGTWSAMNFCSTGCYIEKKGICQLGKCH</sequence>
<protein>
    <submittedName>
        <fullName evidence="2">Uncharacterized protein</fullName>
    </submittedName>
</protein>
<feature type="chain" id="PRO_5004354073" evidence="1">
    <location>
        <begin position="20"/>
        <end position="101"/>
    </location>
</feature>
<dbReference type="RefSeq" id="XP_008021889.1">
    <property type="nucleotide sequence ID" value="XM_008023698.1"/>
</dbReference>
<dbReference type="Proteomes" id="UP000016935">
    <property type="component" value="Unassembled WGS sequence"/>
</dbReference>
<evidence type="ECO:0000256" key="1">
    <source>
        <dbReference type="SAM" id="SignalP"/>
    </source>
</evidence>